<protein>
    <submittedName>
        <fullName evidence="1">Uncharacterized protein</fullName>
    </submittedName>
</protein>
<dbReference type="HOGENOM" id="CLU_3027929_0_0_3"/>
<evidence type="ECO:0000313" key="2">
    <source>
        <dbReference type="Proteomes" id="UP000010478"/>
    </source>
</evidence>
<proteinExistence type="predicted"/>
<organism evidence="1 2">
    <name type="scientific">Phormidium nigroviride PCC 7112</name>
    <dbReference type="NCBI Taxonomy" id="179408"/>
    <lineage>
        <taxon>Bacteria</taxon>
        <taxon>Bacillati</taxon>
        <taxon>Cyanobacteriota</taxon>
        <taxon>Cyanophyceae</taxon>
        <taxon>Oscillatoriophycideae</taxon>
        <taxon>Oscillatoriales</taxon>
        <taxon>Oscillatoriaceae</taxon>
        <taxon>Phormidium</taxon>
    </lineage>
</organism>
<sequence>MKYSSSYIMWCQSVGCLAASYLTKLADRQWATHPTAGDRFYCIYHIYMEYALIKI</sequence>
<dbReference type="EMBL" id="CP003614">
    <property type="protein sequence ID" value="AFZ07316.1"/>
    <property type="molecule type" value="Genomic_DNA"/>
</dbReference>
<accession>K9VH82</accession>
<reference evidence="1 2" key="1">
    <citation type="submission" date="2012-05" db="EMBL/GenBank/DDBJ databases">
        <title>Finished chromosome of genome of Oscillatoria sp. PCC 7112.</title>
        <authorList>
            <consortium name="US DOE Joint Genome Institute"/>
            <person name="Gugger M."/>
            <person name="Coursin T."/>
            <person name="Rippka R."/>
            <person name="Tandeau De Marsac N."/>
            <person name="Huntemann M."/>
            <person name="Wei C.-L."/>
            <person name="Han J."/>
            <person name="Detter J.C."/>
            <person name="Han C."/>
            <person name="Tapia R."/>
            <person name="Davenport K."/>
            <person name="Daligault H."/>
            <person name="Erkkila T."/>
            <person name="Gu W."/>
            <person name="Munk A.C.C."/>
            <person name="Teshima H."/>
            <person name="Xu Y."/>
            <person name="Chain P."/>
            <person name="Chen A."/>
            <person name="Krypides N."/>
            <person name="Mavromatis K."/>
            <person name="Markowitz V."/>
            <person name="Szeto E."/>
            <person name="Ivanova N."/>
            <person name="Mikhailova N."/>
            <person name="Ovchinnikova G."/>
            <person name="Pagani I."/>
            <person name="Pati A."/>
            <person name="Goodwin L."/>
            <person name="Peters L."/>
            <person name="Pitluck S."/>
            <person name="Woyke T."/>
            <person name="Kerfeld C."/>
        </authorList>
    </citation>
    <scope>NUCLEOTIDE SEQUENCE [LARGE SCALE GENOMIC DNA]</scope>
    <source>
        <strain evidence="1 2">PCC 7112</strain>
    </source>
</reference>
<dbReference type="KEGG" id="oni:Osc7112_2916"/>
<gene>
    <name evidence="1" type="ORF">Osc7112_2916</name>
</gene>
<dbReference type="STRING" id="179408.Osc7112_2916"/>
<keyword evidence="2" id="KW-1185">Reference proteome</keyword>
<name>K9VH82_9CYAN</name>
<dbReference type="Proteomes" id="UP000010478">
    <property type="component" value="Chromosome"/>
</dbReference>
<dbReference type="AlphaFoldDB" id="K9VH82"/>
<evidence type="ECO:0000313" key="1">
    <source>
        <dbReference type="EMBL" id="AFZ07316.1"/>
    </source>
</evidence>